<dbReference type="AlphaFoldDB" id="A0AAJ0H8L8"/>
<gene>
    <name evidence="1" type="ORF">B0T25DRAFT_572422</name>
</gene>
<organism evidence="1 2">
    <name type="scientific">Lasiosphaeria hispida</name>
    <dbReference type="NCBI Taxonomy" id="260671"/>
    <lineage>
        <taxon>Eukaryota</taxon>
        <taxon>Fungi</taxon>
        <taxon>Dikarya</taxon>
        <taxon>Ascomycota</taxon>
        <taxon>Pezizomycotina</taxon>
        <taxon>Sordariomycetes</taxon>
        <taxon>Sordariomycetidae</taxon>
        <taxon>Sordariales</taxon>
        <taxon>Lasiosphaeriaceae</taxon>
        <taxon>Lasiosphaeria</taxon>
    </lineage>
</organism>
<comment type="caution">
    <text evidence="1">The sequence shown here is derived from an EMBL/GenBank/DDBJ whole genome shotgun (WGS) entry which is preliminary data.</text>
</comment>
<dbReference type="Proteomes" id="UP001275084">
    <property type="component" value="Unassembled WGS sequence"/>
</dbReference>
<evidence type="ECO:0000313" key="2">
    <source>
        <dbReference type="Proteomes" id="UP001275084"/>
    </source>
</evidence>
<evidence type="ECO:0000313" key="1">
    <source>
        <dbReference type="EMBL" id="KAK3343407.1"/>
    </source>
</evidence>
<sequence>MNASEGSIVALDCLQFARLSDRAIAIDGIQSRLLKAFDAQGGYGIADEGEKNNGLLRRMLLWYRPSYNPSLMRISFSPDHPGAPSWSWMAYMGEIDFLPLGFGQMEWTEIQSPWSIRPTDRNQSTADGRRKALWGQVRYISNMAKAAKEGTLYYDTPSEEPVGGYAGVRCVVVGIQRDAKERADRRHYVILVRFENMEFRKSLDLGTICERVGAGYLPGRFISEESDYAQIR</sequence>
<reference evidence="1" key="1">
    <citation type="journal article" date="2023" name="Mol. Phylogenet. Evol.">
        <title>Genome-scale phylogeny and comparative genomics of the fungal order Sordariales.</title>
        <authorList>
            <person name="Hensen N."/>
            <person name="Bonometti L."/>
            <person name="Westerberg I."/>
            <person name="Brannstrom I.O."/>
            <person name="Guillou S."/>
            <person name="Cros-Aarteil S."/>
            <person name="Calhoun S."/>
            <person name="Haridas S."/>
            <person name="Kuo A."/>
            <person name="Mondo S."/>
            <person name="Pangilinan J."/>
            <person name="Riley R."/>
            <person name="LaButti K."/>
            <person name="Andreopoulos B."/>
            <person name="Lipzen A."/>
            <person name="Chen C."/>
            <person name="Yan M."/>
            <person name="Daum C."/>
            <person name="Ng V."/>
            <person name="Clum A."/>
            <person name="Steindorff A."/>
            <person name="Ohm R.A."/>
            <person name="Martin F."/>
            <person name="Silar P."/>
            <person name="Natvig D.O."/>
            <person name="Lalanne C."/>
            <person name="Gautier V."/>
            <person name="Ament-Velasquez S.L."/>
            <person name="Kruys A."/>
            <person name="Hutchinson M.I."/>
            <person name="Powell A.J."/>
            <person name="Barry K."/>
            <person name="Miller A.N."/>
            <person name="Grigoriev I.V."/>
            <person name="Debuchy R."/>
            <person name="Gladieux P."/>
            <person name="Hiltunen Thoren M."/>
            <person name="Johannesson H."/>
        </authorList>
    </citation>
    <scope>NUCLEOTIDE SEQUENCE</scope>
    <source>
        <strain evidence="1">CBS 955.72</strain>
    </source>
</reference>
<protein>
    <submittedName>
        <fullName evidence="1">Uncharacterized protein</fullName>
    </submittedName>
</protein>
<dbReference type="EMBL" id="JAUIQD010000007">
    <property type="protein sequence ID" value="KAK3343407.1"/>
    <property type="molecule type" value="Genomic_DNA"/>
</dbReference>
<name>A0AAJ0H8L8_9PEZI</name>
<reference evidence="1" key="2">
    <citation type="submission" date="2023-06" db="EMBL/GenBank/DDBJ databases">
        <authorList>
            <consortium name="Lawrence Berkeley National Laboratory"/>
            <person name="Haridas S."/>
            <person name="Hensen N."/>
            <person name="Bonometti L."/>
            <person name="Westerberg I."/>
            <person name="Brannstrom I.O."/>
            <person name="Guillou S."/>
            <person name="Cros-Aarteil S."/>
            <person name="Calhoun S."/>
            <person name="Kuo A."/>
            <person name="Mondo S."/>
            <person name="Pangilinan J."/>
            <person name="Riley R."/>
            <person name="Labutti K."/>
            <person name="Andreopoulos B."/>
            <person name="Lipzen A."/>
            <person name="Chen C."/>
            <person name="Yanf M."/>
            <person name="Daum C."/>
            <person name="Ng V."/>
            <person name="Clum A."/>
            <person name="Steindorff A."/>
            <person name="Ohm R."/>
            <person name="Martin F."/>
            <person name="Silar P."/>
            <person name="Natvig D."/>
            <person name="Lalanne C."/>
            <person name="Gautier V."/>
            <person name="Ament-Velasquez S.L."/>
            <person name="Kruys A."/>
            <person name="Hutchinson M.I."/>
            <person name="Powell A.J."/>
            <person name="Barry K."/>
            <person name="Miller A.N."/>
            <person name="Grigoriev I.V."/>
            <person name="Debuchy R."/>
            <person name="Gladieux P."/>
            <person name="Thoren M.H."/>
            <person name="Johannesson H."/>
        </authorList>
    </citation>
    <scope>NUCLEOTIDE SEQUENCE</scope>
    <source>
        <strain evidence="1">CBS 955.72</strain>
    </source>
</reference>
<accession>A0AAJ0H8L8</accession>
<keyword evidence="2" id="KW-1185">Reference proteome</keyword>
<proteinExistence type="predicted"/>